<feature type="signal peptide" evidence="1">
    <location>
        <begin position="1"/>
        <end position="23"/>
    </location>
</feature>
<protein>
    <submittedName>
        <fullName evidence="2">Uncharacterized protein</fullName>
    </submittedName>
</protein>
<keyword evidence="1" id="KW-0732">Signal</keyword>
<keyword evidence="3" id="KW-1185">Reference proteome</keyword>
<dbReference type="EMBL" id="JBGBPQ010000020">
    <property type="protein sequence ID" value="KAL1504513.1"/>
    <property type="molecule type" value="Genomic_DNA"/>
</dbReference>
<organism evidence="2 3">
    <name type="scientific">Prymnesium parvum</name>
    <name type="common">Toxic golden alga</name>
    <dbReference type="NCBI Taxonomy" id="97485"/>
    <lineage>
        <taxon>Eukaryota</taxon>
        <taxon>Haptista</taxon>
        <taxon>Haptophyta</taxon>
        <taxon>Prymnesiophyceae</taxon>
        <taxon>Prymnesiales</taxon>
        <taxon>Prymnesiaceae</taxon>
        <taxon>Prymnesium</taxon>
    </lineage>
</organism>
<feature type="chain" id="PRO_5044334144" evidence="1">
    <location>
        <begin position="24"/>
        <end position="386"/>
    </location>
</feature>
<name>A0AB34ISQ3_PRYPA</name>
<evidence type="ECO:0000313" key="2">
    <source>
        <dbReference type="EMBL" id="KAL1504513.1"/>
    </source>
</evidence>
<proteinExistence type="predicted"/>
<evidence type="ECO:0000313" key="3">
    <source>
        <dbReference type="Proteomes" id="UP001515480"/>
    </source>
</evidence>
<dbReference type="AlphaFoldDB" id="A0AB34ISQ3"/>
<comment type="caution">
    <text evidence="2">The sequence shown here is derived from an EMBL/GenBank/DDBJ whole genome shotgun (WGS) entry which is preliminary data.</text>
</comment>
<gene>
    <name evidence="2" type="ORF">AB1Y20_010915</name>
</gene>
<reference evidence="2 3" key="1">
    <citation type="journal article" date="2024" name="Science">
        <title>Giant polyketide synthase enzymes in the biosynthesis of giant marine polyether toxins.</title>
        <authorList>
            <person name="Fallon T.R."/>
            <person name="Shende V.V."/>
            <person name="Wierzbicki I.H."/>
            <person name="Pendleton A.L."/>
            <person name="Watervoot N.F."/>
            <person name="Auber R.P."/>
            <person name="Gonzalez D.J."/>
            <person name="Wisecaver J.H."/>
            <person name="Moore B.S."/>
        </authorList>
    </citation>
    <scope>NUCLEOTIDE SEQUENCE [LARGE SCALE GENOMIC DNA]</scope>
    <source>
        <strain evidence="2 3">12B1</strain>
    </source>
</reference>
<dbReference type="Proteomes" id="UP001515480">
    <property type="component" value="Unassembled WGS sequence"/>
</dbReference>
<evidence type="ECO:0000256" key="1">
    <source>
        <dbReference type="SAM" id="SignalP"/>
    </source>
</evidence>
<sequence length="386" mass="43120">MPRRGLSRLSSAVFALACSAVRASQPAWLDAMQADGFAAAARCASRQHDAPAVAFCITGAGRSFGAPLLQASLRHRVMQAYGGSAGSRVFLQLKTHDTQKVGLSTRVPGMIKFGQTQASREQLLNASQGWLRPMIAEAVIVEGEGSVTRSSGNESSILIVASNQSEWQEYRAACAIDDPYLAAGTNEKRLILHHLGLAWCDQAITRFEQRANMTFDQVMYLRPDALRFKAMRSWCETSNERVRIRHFIRPGVDMMWITPRKYMHAMMQQVEVHRTCNASIPQPRRRAHCCHTSEYLLWYTIDNGLEKNNSMPTNLPATTSDDLYPGDNSFDVLRHTLRTCELALSRSYPTYALRYQAEDGLPIRVGTYLRMLFGNNTVACKHALGT</sequence>
<accession>A0AB34ISQ3</accession>